<dbReference type="Proteomes" id="UP000291020">
    <property type="component" value="Unassembled WGS sequence"/>
</dbReference>
<dbReference type="Gene3D" id="3.30.60.30">
    <property type="match status" value="1"/>
</dbReference>
<feature type="domain" description="Kazal-like" evidence="2">
    <location>
        <begin position="30"/>
        <end position="72"/>
    </location>
</feature>
<evidence type="ECO:0000313" key="4">
    <source>
        <dbReference type="Proteomes" id="UP000291020"/>
    </source>
</evidence>
<protein>
    <recommendedName>
        <fullName evidence="2">Kazal-like domain-containing protein</fullName>
    </recommendedName>
</protein>
<dbReference type="AlphaFoldDB" id="A0A452GKX3"/>
<name>A0A452GKX3_9SAUR</name>
<dbReference type="Ensembl" id="ENSGAGT00000002786.1">
    <property type="protein sequence ID" value="ENSGAGP00000002430.1"/>
    <property type="gene ID" value="ENSGAGG00000001968.1"/>
</dbReference>
<reference evidence="3" key="3">
    <citation type="submission" date="2025-09" db="UniProtKB">
        <authorList>
            <consortium name="Ensembl"/>
        </authorList>
    </citation>
    <scope>IDENTIFICATION</scope>
</reference>
<dbReference type="Pfam" id="PF00050">
    <property type="entry name" value="Kazal_1"/>
    <property type="match status" value="1"/>
</dbReference>
<organism evidence="3 4">
    <name type="scientific">Gopherus agassizii</name>
    <name type="common">Agassiz's desert tortoise</name>
    <dbReference type="NCBI Taxonomy" id="38772"/>
    <lineage>
        <taxon>Eukaryota</taxon>
        <taxon>Metazoa</taxon>
        <taxon>Chordata</taxon>
        <taxon>Craniata</taxon>
        <taxon>Vertebrata</taxon>
        <taxon>Euteleostomi</taxon>
        <taxon>Archelosauria</taxon>
        <taxon>Testudinata</taxon>
        <taxon>Testudines</taxon>
        <taxon>Cryptodira</taxon>
        <taxon>Durocryptodira</taxon>
        <taxon>Testudinoidea</taxon>
        <taxon>Testudinidae</taxon>
        <taxon>Gopherus</taxon>
    </lineage>
</organism>
<reference evidence="3" key="2">
    <citation type="submission" date="2025-08" db="UniProtKB">
        <authorList>
            <consortium name="Ensembl"/>
        </authorList>
    </citation>
    <scope>IDENTIFICATION</scope>
</reference>
<dbReference type="SUPFAM" id="SSF100895">
    <property type="entry name" value="Kazal-type serine protease inhibitors"/>
    <property type="match status" value="1"/>
</dbReference>
<dbReference type="InterPro" id="IPR002350">
    <property type="entry name" value="Kazal_dom"/>
</dbReference>
<keyword evidence="1" id="KW-1015">Disulfide bond</keyword>
<evidence type="ECO:0000259" key="2">
    <source>
        <dbReference type="PROSITE" id="PS51465"/>
    </source>
</evidence>
<dbReference type="PROSITE" id="PS51465">
    <property type="entry name" value="KAZAL_2"/>
    <property type="match status" value="1"/>
</dbReference>
<proteinExistence type="predicted"/>
<evidence type="ECO:0000256" key="1">
    <source>
        <dbReference type="ARBA" id="ARBA00023157"/>
    </source>
</evidence>
<dbReference type="InterPro" id="IPR036058">
    <property type="entry name" value="Kazal_dom_sf"/>
</dbReference>
<accession>A0A452GKX3</accession>
<keyword evidence="4" id="KW-1185">Reference proteome</keyword>
<reference evidence="4" key="1">
    <citation type="journal article" date="2017" name="PLoS ONE">
        <title>The Agassiz's desert tortoise genome provides a resource for the conservation of a threatened species.</title>
        <authorList>
            <person name="Tollis M."/>
            <person name="DeNardo D.F."/>
            <person name="Cornelius J.A."/>
            <person name="Dolby G.A."/>
            <person name="Edwards T."/>
            <person name="Henen B.T."/>
            <person name="Karl A.E."/>
            <person name="Murphy R.W."/>
            <person name="Kusumi K."/>
        </authorList>
    </citation>
    <scope>NUCLEOTIDE SEQUENCE [LARGE SCALE GENOMIC DNA]</scope>
</reference>
<sequence length="80" mass="9302">MVQVLKPRAKPEFKGFAWGKRRRNPHEYQSPPTFCTLDYRPICGTDGNTYGNKCPFSTRYCLPFRVLTHCNQVTSLLSFQ</sequence>
<evidence type="ECO:0000313" key="3">
    <source>
        <dbReference type="Ensembl" id="ENSGAGP00000002430.1"/>
    </source>
</evidence>